<evidence type="ECO:0000259" key="3">
    <source>
        <dbReference type="Pfam" id="PF00496"/>
    </source>
</evidence>
<keyword evidence="5" id="KW-1185">Reference proteome</keyword>
<sequence>MQVTAFWKCGDRPMVRWRGLGLALAGGLVLTACGRADQQALPVVVIGAPGDLASGGAQPADAARLMRGATSEGLVTLDADGNVVPGIADRWIVTDDGLSYIFRIRGGAWADGGRMTGETARAALMRAIGGVAGTPLALDLAPVAEVRAMAGRVLELRLSHPMPDLLQLLAQPELGLQMRGRQTGSMTAKAEGEAMRLTAVAPERRGLPSVEGWSDLVRPLILRSLPAERALADYAAGRAAVLLGGTFADLPRLRRGVIGANLPGRATPRIDPVVGLFGLAVENEQGLLAIRQNREALAMAIDREALAQRLGMPGWVVTSRIVTPGLDGDPGAVGERWADYDLAGRRTMAAQRIATWAKVSGKPAVLRIALPQGPGADLLAERLAVDLAAIGVTLQRVAINATADLRLVDRVARYRSPVWYMNQLHCRVRRPCSAEADALLAKALEADPATGPSIMAQAERAAAEANLYIPLGQPIRWSLAPNATPGYAINGWALHPLAPMAVVRR</sequence>
<comment type="similarity">
    <text evidence="2">Belongs to the bacterial solute-binding protein 5 family.</text>
</comment>
<dbReference type="Gene3D" id="3.40.190.10">
    <property type="entry name" value="Periplasmic binding protein-like II"/>
    <property type="match status" value="1"/>
</dbReference>
<evidence type="ECO:0000256" key="2">
    <source>
        <dbReference type="ARBA" id="ARBA00005695"/>
    </source>
</evidence>
<evidence type="ECO:0000313" key="4">
    <source>
        <dbReference type="EMBL" id="NBC37666.1"/>
    </source>
</evidence>
<evidence type="ECO:0000313" key="5">
    <source>
        <dbReference type="Proteomes" id="UP000753724"/>
    </source>
</evidence>
<comment type="subcellular location">
    <subcellularLocation>
        <location evidence="1">Periplasm</location>
    </subcellularLocation>
</comment>
<gene>
    <name evidence="4" type="ORF">GTZ99_14010</name>
</gene>
<dbReference type="Proteomes" id="UP000753724">
    <property type="component" value="Unassembled WGS sequence"/>
</dbReference>
<dbReference type="InterPro" id="IPR000914">
    <property type="entry name" value="SBP_5_dom"/>
</dbReference>
<reference evidence="5" key="1">
    <citation type="submission" date="2020-01" db="EMBL/GenBank/DDBJ databases">
        <title>Sphingomonas sp. strain CSW-10.</title>
        <authorList>
            <person name="Chen W.-M."/>
        </authorList>
    </citation>
    <scope>NUCLEOTIDE SEQUENCE [LARGE SCALE GENOMIC DNA]</scope>
    <source>
        <strain evidence="5">FSY-8</strain>
    </source>
</reference>
<name>A0ABW9XGN4_9SPHN</name>
<dbReference type="SUPFAM" id="SSF53850">
    <property type="entry name" value="Periplasmic binding protein-like II"/>
    <property type="match status" value="1"/>
</dbReference>
<dbReference type="RefSeq" id="WP_161719895.1">
    <property type="nucleotide sequence ID" value="NZ_JAAAPO010000005.1"/>
</dbReference>
<organism evidence="4 5">
    <name type="scientific">Novosphingobium ovatum</name>
    <dbReference type="NCBI Taxonomy" id="1908523"/>
    <lineage>
        <taxon>Bacteria</taxon>
        <taxon>Pseudomonadati</taxon>
        <taxon>Pseudomonadota</taxon>
        <taxon>Alphaproteobacteria</taxon>
        <taxon>Sphingomonadales</taxon>
        <taxon>Sphingomonadaceae</taxon>
        <taxon>Novosphingobium</taxon>
    </lineage>
</organism>
<feature type="domain" description="Solute-binding protein family 5" evidence="3">
    <location>
        <begin position="82"/>
        <end position="173"/>
    </location>
</feature>
<accession>A0ABW9XGN4</accession>
<dbReference type="Gene3D" id="3.10.105.10">
    <property type="entry name" value="Dipeptide-binding Protein, Domain 3"/>
    <property type="match status" value="1"/>
</dbReference>
<dbReference type="InterPro" id="IPR039424">
    <property type="entry name" value="SBP_5"/>
</dbReference>
<protein>
    <submittedName>
        <fullName evidence="4">ABC transporter substrate-binding protein</fullName>
    </submittedName>
</protein>
<evidence type="ECO:0000256" key="1">
    <source>
        <dbReference type="ARBA" id="ARBA00004418"/>
    </source>
</evidence>
<dbReference type="PANTHER" id="PTHR30290">
    <property type="entry name" value="PERIPLASMIC BINDING COMPONENT OF ABC TRANSPORTER"/>
    <property type="match status" value="1"/>
</dbReference>
<proteinExistence type="inferred from homology"/>
<dbReference type="EMBL" id="JAAAPO010000005">
    <property type="protein sequence ID" value="NBC37666.1"/>
    <property type="molecule type" value="Genomic_DNA"/>
</dbReference>
<comment type="caution">
    <text evidence="4">The sequence shown here is derived from an EMBL/GenBank/DDBJ whole genome shotgun (WGS) entry which is preliminary data.</text>
</comment>
<dbReference type="Pfam" id="PF00496">
    <property type="entry name" value="SBP_bac_5"/>
    <property type="match status" value="1"/>
</dbReference>